<dbReference type="Pfam" id="PF26002">
    <property type="entry name" value="Beta-barrel_AprE"/>
    <property type="match status" value="1"/>
</dbReference>
<evidence type="ECO:0000256" key="6">
    <source>
        <dbReference type="SAM" id="Coils"/>
    </source>
</evidence>
<dbReference type="GO" id="GO:0016020">
    <property type="term" value="C:membrane"/>
    <property type="evidence" value="ECO:0007669"/>
    <property type="project" value="UniProtKB-SubCell"/>
</dbReference>
<gene>
    <name evidence="9" type="ORF">KME32_34825</name>
</gene>
<dbReference type="CDD" id="cd06850">
    <property type="entry name" value="biotinyl_domain"/>
    <property type="match status" value="1"/>
</dbReference>
<organism evidence="9 10">
    <name type="scientific">Mojavia pulchra JT2-VF2</name>
    <dbReference type="NCBI Taxonomy" id="287848"/>
    <lineage>
        <taxon>Bacteria</taxon>
        <taxon>Bacillati</taxon>
        <taxon>Cyanobacteriota</taxon>
        <taxon>Cyanophyceae</taxon>
        <taxon>Nostocales</taxon>
        <taxon>Nostocaceae</taxon>
    </lineage>
</organism>
<comment type="similarity">
    <text evidence="2">Belongs to the membrane fusion protein (MFP) (TC 8.A.1) family.</text>
</comment>
<proteinExistence type="inferred from homology"/>
<dbReference type="SUPFAM" id="SSF111369">
    <property type="entry name" value="HlyD-like secretion proteins"/>
    <property type="match status" value="1"/>
</dbReference>
<evidence type="ECO:0000256" key="5">
    <source>
        <dbReference type="ARBA" id="ARBA00023136"/>
    </source>
</evidence>
<evidence type="ECO:0000256" key="1">
    <source>
        <dbReference type="ARBA" id="ARBA00004167"/>
    </source>
</evidence>
<accession>A0A951Q8M8</accession>
<reference evidence="9" key="2">
    <citation type="journal article" date="2022" name="Microbiol. Resour. Announc.">
        <title>Metagenome Sequencing to Explore Phylogenomics of Terrestrial Cyanobacteria.</title>
        <authorList>
            <person name="Ward R.D."/>
            <person name="Stajich J.E."/>
            <person name="Johansen J.R."/>
            <person name="Huntemann M."/>
            <person name="Clum A."/>
            <person name="Foster B."/>
            <person name="Foster B."/>
            <person name="Roux S."/>
            <person name="Palaniappan K."/>
            <person name="Varghese N."/>
            <person name="Mukherjee S."/>
            <person name="Reddy T.B.K."/>
            <person name="Daum C."/>
            <person name="Copeland A."/>
            <person name="Chen I.A."/>
            <person name="Ivanova N.N."/>
            <person name="Kyrpides N.C."/>
            <person name="Shapiro N."/>
            <person name="Eloe-Fadrosh E.A."/>
            <person name="Pietrasiak N."/>
        </authorList>
    </citation>
    <scope>NUCLEOTIDE SEQUENCE</scope>
    <source>
        <strain evidence="9">JT2-VF2</strain>
    </source>
</reference>
<dbReference type="Gene3D" id="2.40.50.100">
    <property type="match status" value="1"/>
</dbReference>
<dbReference type="AlphaFoldDB" id="A0A951Q8M8"/>
<comment type="subcellular location">
    <subcellularLocation>
        <location evidence="1">Membrane</location>
        <topology evidence="1">Single-pass membrane protein</topology>
    </subcellularLocation>
</comment>
<keyword evidence="3 7" id="KW-0812">Transmembrane</keyword>
<dbReference type="PANTHER" id="PTHR30386:SF26">
    <property type="entry name" value="TRANSPORT PROTEIN COMB"/>
    <property type="match status" value="1"/>
</dbReference>
<dbReference type="InterPro" id="IPR050739">
    <property type="entry name" value="MFP"/>
</dbReference>
<dbReference type="PRINTS" id="PR01490">
    <property type="entry name" value="RTXTOXIND"/>
</dbReference>
<comment type="caution">
    <text evidence="9">The sequence shown here is derived from an EMBL/GenBank/DDBJ whole genome shotgun (WGS) entry which is preliminary data.</text>
</comment>
<evidence type="ECO:0000256" key="4">
    <source>
        <dbReference type="ARBA" id="ARBA00022989"/>
    </source>
</evidence>
<dbReference type="Proteomes" id="UP000715781">
    <property type="component" value="Unassembled WGS sequence"/>
</dbReference>
<feature type="coiled-coil region" evidence="6">
    <location>
        <begin position="133"/>
        <end position="160"/>
    </location>
</feature>
<evidence type="ECO:0000259" key="8">
    <source>
        <dbReference type="Pfam" id="PF26002"/>
    </source>
</evidence>
<protein>
    <submittedName>
        <fullName evidence="9">HlyD family efflux transporter periplasmic adaptor subunit</fullName>
    </submittedName>
</protein>
<keyword evidence="4 7" id="KW-1133">Transmembrane helix</keyword>
<keyword evidence="5 7" id="KW-0472">Membrane</keyword>
<feature type="transmembrane region" description="Helical" evidence="7">
    <location>
        <begin position="57"/>
        <end position="74"/>
    </location>
</feature>
<dbReference type="InterPro" id="IPR058982">
    <property type="entry name" value="Beta-barrel_AprE"/>
</dbReference>
<evidence type="ECO:0000256" key="2">
    <source>
        <dbReference type="ARBA" id="ARBA00009477"/>
    </source>
</evidence>
<evidence type="ECO:0000256" key="7">
    <source>
        <dbReference type="SAM" id="Phobius"/>
    </source>
</evidence>
<sequence>MTNEFIPQEQFGQNGHYQSNQLDFKPQSKSSTSISEDWSSLTKELIDTLPRVWTRGLLYWLVIFAVIVLPWAMLSQVDETGSSRGRLEPQGKTLRLDAPVTGKVISIKVKEGQIVKAGQILLELESDLTRTELQQTQAKLEGQQNRVNQLQLLKNQLTMSLRTQQLQNQAQESEQLAQLDQIKQRLNYSKQVYTLEKGRLKLANNEIQRYRYLWQKGAISKSKLEEIEGAMFERQRLLEQPQSDIQQATTEITKQQSTNQRLSRTGELALLESQKQIRELQSQAIDVLSEIDQTKKQIQSLQFQLQQQTLRSPIDGTIFQLSINNAGTVVQPGQMVTQIAPQGVPLIFRAEMPSQESGFLRVGMPVKLKFDAYPFQDYGVVEGKLRWISPDSKVVETPQGKLENFELEIELPKAAIQTRNRWITLTPGQTATAEVIVRKRRLIDFVLDPFKKLQKGGLEL</sequence>
<name>A0A951Q8M8_9NOST</name>
<evidence type="ECO:0000313" key="10">
    <source>
        <dbReference type="Proteomes" id="UP000715781"/>
    </source>
</evidence>
<evidence type="ECO:0000256" key="3">
    <source>
        <dbReference type="ARBA" id="ARBA00022692"/>
    </source>
</evidence>
<evidence type="ECO:0000313" key="9">
    <source>
        <dbReference type="EMBL" id="MBW4566160.1"/>
    </source>
</evidence>
<reference evidence="9" key="1">
    <citation type="submission" date="2021-05" db="EMBL/GenBank/DDBJ databases">
        <authorList>
            <person name="Pietrasiak N."/>
            <person name="Ward R."/>
            <person name="Stajich J.E."/>
            <person name="Kurbessoian T."/>
        </authorList>
    </citation>
    <scope>NUCLEOTIDE SEQUENCE</scope>
    <source>
        <strain evidence="9">JT2-VF2</strain>
    </source>
</reference>
<dbReference type="EMBL" id="JAHHHN010000063">
    <property type="protein sequence ID" value="MBW4566160.1"/>
    <property type="molecule type" value="Genomic_DNA"/>
</dbReference>
<feature type="domain" description="AprE-like beta-barrel" evidence="8">
    <location>
        <begin position="346"/>
        <end position="436"/>
    </location>
</feature>
<feature type="coiled-coil region" evidence="6">
    <location>
        <begin position="245"/>
        <end position="311"/>
    </location>
</feature>
<dbReference type="Gene3D" id="2.40.30.170">
    <property type="match status" value="1"/>
</dbReference>
<dbReference type="PANTHER" id="PTHR30386">
    <property type="entry name" value="MEMBRANE FUSION SUBUNIT OF EMRAB-TOLC MULTIDRUG EFFLUX PUMP"/>
    <property type="match status" value="1"/>
</dbReference>
<keyword evidence="6" id="KW-0175">Coiled coil</keyword>